<accession>A0A9D4R6R7</accession>
<dbReference type="EMBL" id="JAIWYP010000003">
    <property type="protein sequence ID" value="KAH3856288.1"/>
    <property type="molecule type" value="Genomic_DNA"/>
</dbReference>
<name>A0A9D4R6R7_DREPO</name>
<dbReference type="Proteomes" id="UP000828390">
    <property type="component" value="Unassembled WGS sequence"/>
</dbReference>
<sequence>MHTPRQCPISLLKGITTIFARSGDHVPRQHGVSKEDARTMMSEQRALKRRQQHRGTTLL</sequence>
<reference evidence="1" key="2">
    <citation type="submission" date="2020-11" db="EMBL/GenBank/DDBJ databases">
        <authorList>
            <person name="McCartney M.A."/>
            <person name="Auch B."/>
            <person name="Kono T."/>
            <person name="Mallez S."/>
            <person name="Becker A."/>
            <person name="Gohl D.M."/>
            <person name="Silverstein K.A.T."/>
            <person name="Koren S."/>
            <person name="Bechman K.B."/>
            <person name="Herman A."/>
            <person name="Abrahante J.E."/>
            <person name="Garbe J."/>
        </authorList>
    </citation>
    <scope>NUCLEOTIDE SEQUENCE</scope>
    <source>
        <strain evidence="1">Duluth1</strain>
        <tissue evidence="1">Whole animal</tissue>
    </source>
</reference>
<keyword evidence="2" id="KW-1185">Reference proteome</keyword>
<evidence type="ECO:0000313" key="1">
    <source>
        <dbReference type="EMBL" id="KAH3856288.1"/>
    </source>
</evidence>
<comment type="caution">
    <text evidence="1">The sequence shown here is derived from an EMBL/GenBank/DDBJ whole genome shotgun (WGS) entry which is preliminary data.</text>
</comment>
<proteinExistence type="predicted"/>
<gene>
    <name evidence="1" type="ORF">DPMN_098874</name>
</gene>
<protein>
    <submittedName>
        <fullName evidence="1">Uncharacterized protein</fullName>
    </submittedName>
</protein>
<reference evidence="1" key="1">
    <citation type="journal article" date="2019" name="bioRxiv">
        <title>The Genome of the Zebra Mussel, Dreissena polymorpha: A Resource for Invasive Species Research.</title>
        <authorList>
            <person name="McCartney M.A."/>
            <person name="Auch B."/>
            <person name="Kono T."/>
            <person name="Mallez S."/>
            <person name="Zhang Y."/>
            <person name="Obille A."/>
            <person name="Becker A."/>
            <person name="Abrahante J.E."/>
            <person name="Garbe J."/>
            <person name="Badalamenti J.P."/>
            <person name="Herman A."/>
            <person name="Mangelson H."/>
            <person name="Liachko I."/>
            <person name="Sullivan S."/>
            <person name="Sone E.D."/>
            <person name="Koren S."/>
            <person name="Silverstein K.A.T."/>
            <person name="Beckman K.B."/>
            <person name="Gohl D.M."/>
        </authorList>
    </citation>
    <scope>NUCLEOTIDE SEQUENCE</scope>
    <source>
        <strain evidence="1">Duluth1</strain>
        <tissue evidence="1">Whole animal</tissue>
    </source>
</reference>
<evidence type="ECO:0000313" key="2">
    <source>
        <dbReference type="Proteomes" id="UP000828390"/>
    </source>
</evidence>
<dbReference type="AlphaFoldDB" id="A0A9D4R6R7"/>
<organism evidence="1 2">
    <name type="scientific">Dreissena polymorpha</name>
    <name type="common">Zebra mussel</name>
    <name type="synonym">Mytilus polymorpha</name>
    <dbReference type="NCBI Taxonomy" id="45954"/>
    <lineage>
        <taxon>Eukaryota</taxon>
        <taxon>Metazoa</taxon>
        <taxon>Spiralia</taxon>
        <taxon>Lophotrochozoa</taxon>
        <taxon>Mollusca</taxon>
        <taxon>Bivalvia</taxon>
        <taxon>Autobranchia</taxon>
        <taxon>Heteroconchia</taxon>
        <taxon>Euheterodonta</taxon>
        <taxon>Imparidentia</taxon>
        <taxon>Neoheterodontei</taxon>
        <taxon>Myida</taxon>
        <taxon>Dreissenoidea</taxon>
        <taxon>Dreissenidae</taxon>
        <taxon>Dreissena</taxon>
    </lineage>
</organism>